<protein>
    <submittedName>
        <fullName evidence="2">Uncharacterized protein</fullName>
    </submittedName>
</protein>
<evidence type="ECO:0000313" key="3">
    <source>
        <dbReference type="Proteomes" id="UP000737018"/>
    </source>
</evidence>
<dbReference type="Proteomes" id="UP000737018">
    <property type="component" value="Unassembled WGS sequence"/>
</dbReference>
<feature type="region of interest" description="Disordered" evidence="1">
    <location>
        <begin position="1"/>
        <end position="20"/>
    </location>
</feature>
<proteinExistence type="predicted"/>
<organism evidence="2 3">
    <name type="scientific">Castanea mollissima</name>
    <name type="common">Chinese chestnut</name>
    <dbReference type="NCBI Taxonomy" id="60419"/>
    <lineage>
        <taxon>Eukaryota</taxon>
        <taxon>Viridiplantae</taxon>
        <taxon>Streptophyta</taxon>
        <taxon>Embryophyta</taxon>
        <taxon>Tracheophyta</taxon>
        <taxon>Spermatophyta</taxon>
        <taxon>Magnoliopsida</taxon>
        <taxon>eudicotyledons</taxon>
        <taxon>Gunneridae</taxon>
        <taxon>Pentapetalae</taxon>
        <taxon>rosids</taxon>
        <taxon>fabids</taxon>
        <taxon>Fagales</taxon>
        <taxon>Fagaceae</taxon>
        <taxon>Castanea</taxon>
    </lineage>
</organism>
<accession>A0A8J4RE57</accession>
<comment type="caution">
    <text evidence="2">The sequence shown here is derived from an EMBL/GenBank/DDBJ whole genome shotgun (WGS) entry which is preliminary data.</text>
</comment>
<dbReference type="EMBL" id="JRKL02000415">
    <property type="protein sequence ID" value="KAF3971571.1"/>
    <property type="molecule type" value="Genomic_DNA"/>
</dbReference>
<keyword evidence="3" id="KW-1185">Reference proteome</keyword>
<gene>
    <name evidence="2" type="ORF">CMV_004856</name>
</gene>
<evidence type="ECO:0000256" key="1">
    <source>
        <dbReference type="SAM" id="MobiDB-lite"/>
    </source>
</evidence>
<reference evidence="2" key="1">
    <citation type="submission" date="2020-03" db="EMBL/GenBank/DDBJ databases">
        <title>Castanea mollissima Vanexum genome sequencing.</title>
        <authorList>
            <person name="Staton M."/>
        </authorList>
    </citation>
    <scope>NUCLEOTIDE SEQUENCE</scope>
    <source>
        <tissue evidence="2">Leaf</tissue>
    </source>
</reference>
<feature type="compositionally biased region" description="Basic and acidic residues" evidence="1">
    <location>
        <begin position="10"/>
        <end position="20"/>
    </location>
</feature>
<evidence type="ECO:0000313" key="2">
    <source>
        <dbReference type="EMBL" id="KAF3971571.1"/>
    </source>
</evidence>
<name>A0A8J4RE57_9ROSI</name>
<sequence length="156" mass="17337">MIGEVAALSEKWKQPQDMEAKKPARQNWDIIKAFGCCNCSTTPSLSQDWRIELGNHGIGISSFYSYFSTDSRSGREGTAAVSASMGGRSKLVSSPFSTPPTSSCRKKSFRLLNCQRCSKVEIQKAFVMYIYIASFLQQYVAFSSDSSMEHKTRSGE</sequence>
<dbReference type="AlphaFoldDB" id="A0A8J4RE57"/>